<feature type="region of interest" description="Disordered" evidence="5">
    <location>
        <begin position="80"/>
        <end position="121"/>
    </location>
</feature>
<keyword evidence="1" id="KW-0677">Repeat</keyword>
<dbReference type="SMART" id="SM00248">
    <property type="entry name" value="ANK"/>
    <property type="match status" value="2"/>
</dbReference>
<feature type="compositionally biased region" description="Polar residues" evidence="5">
    <location>
        <begin position="156"/>
        <end position="165"/>
    </location>
</feature>
<evidence type="ECO:0000256" key="2">
    <source>
        <dbReference type="ARBA" id="ARBA00023043"/>
    </source>
</evidence>
<dbReference type="InterPro" id="IPR002110">
    <property type="entry name" value="Ankyrin_rpt"/>
</dbReference>
<reference evidence="7" key="3">
    <citation type="submission" date="2025-09" db="UniProtKB">
        <authorList>
            <consortium name="Ensembl"/>
        </authorList>
    </citation>
    <scope>IDENTIFICATION</scope>
</reference>
<dbReference type="GeneTree" id="ENSGT00950000183003"/>
<gene>
    <name evidence="7" type="primary">LOC118240591</name>
</gene>
<dbReference type="PROSITE" id="PS50088">
    <property type="entry name" value="ANK_REPEAT"/>
    <property type="match status" value="1"/>
</dbReference>
<dbReference type="PANTHER" id="PTHR14491">
    <property type="entry name" value="SOSONDOWAH, ISOFORM G"/>
    <property type="match status" value="1"/>
</dbReference>
<feature type="compositionally biased region" description="Low complexity" evidence="5">
    <location>
        <begin position="103"/>
        <end position="118"/>
    </location>
</feature>
<keyword evidence="2 4" id="KW-0040">ANK repeat</keyword>
<feature type="domain" description="SOWAHA-C winged helix-turn-helix" evidence="6">
    <location>
        <begin position="4"/>
        <end position="81"/>
    </location>
</feature>
<feature type="repeat" description="ANK" evidence="4">
    <location>
        <begin position="272"/>
        <end position="305"/>
    </location>
</feature>
<feature type="region of interest" description="Disordered" evidence="5">
    <location>
        <begin position="156"/>
        <end position="176"/>
    </location>
</feature>
<proteinExistence type="inferred from homology"/>
<evidence type="ECO:0000313" key="7">
    <source>
        <dbReference type="Ensembl" id="ENSEEEP00000059045.1"/>
    </source>
</evidence>
<evidence type="ECO:0000256" key="1">
    <source>
        <dbReference type="ARBA" id="ARBA00022737"/>
    </source>
</evidence>
<feature type="compositionally biased region" description="Low complexity" evidence="5">
    <location>
        <begin position="166"/>
        <end position="176"/>
    </location>
</feature>
<evidence type="ECO:0000256" key="3">
    <source>
        <dbReference type="ARBA" id="ARBA00038122"/>
    </source>
</evidence>
<protein>
    <recommendedName>
        <fullName evidence="6">SOWAHA-C winged helix-turn-helix domain-containing protein</fullName>
    </recommendedName>
</protein>
<evidence type="ECO:0000259" key="6">
    <source>
        <dbReference type="Pfam" id="PF25877"/>
    </source>
</evidence>
<evidence type="ECO:0000256" key="5">
    <source>
        <dbReference type="SAM" id="MobiDB-lite"/>
    </source>
</evidence>
<reference evidence="7 8" key="1">
    <citation type="submission" date="2020-05" db="EMBL/GenBank/DDBJ databases">
        <title>Electrophorus electricus (electric eel) genome, fEleEle1, primary haplotype.</title>
        <authorList>
            <person name="Myers G."/>
            <person name="Meyer A."/>
            <person name="Fedrigo O."/>
            <person name="Formenti G."/>
            <person name="Rhie A."/>
            <person name="Tracey A."/>
            <person name="Sims Y."/>
            <person name="Jarvis E.D."/>
        </authorList>
    </citation>
    <scope>NUCLEOTIDE SEQUENCE [LARGE SCALE GENOMIC DNA]</scope>
</reference>
<comment type="similarity">
    <text evidence="3">Belongs to the SOWAH family.</text>
</comment>
<dbReference type="Ensembl" id="ENSEEET00000060890.1">
    <property type="protein sequence ID" value="ENSEEEP00000059045.1"/>
    <property type="gene ID" value="ENSEEEG00000027578.1"/>
</dbReference>
<dbReference type="Gene3D" id="1.25.40.20">
    <property type="entry name" value="Ankyrin repeat-containing domain"/>
    <property type="match status" value="1"/>
</dbReference>
<reference evidence="7" key="2">
    <citation type="submission" date="2025-08" db="UniProtKB">
        <authorList>
            <consortium name="Ensembl"/>
        </authorList>
    </citation>
    <scope>IDENTIFICATION</scope>
</reference>
<dbReference type="InterPro" id="IPR036770">
    <property type="entry name" value="Ankyrin_rpt-contain_sf"/>
</dbReference>
<dbReference type="AlphaFoldDB" id="A0AAY5EQ45"/>
<accession>A0AAY5EQ45</accession>
<evidence type="ECO:0000313" key="8">
    <source>
        <dbReference type="Proteomes" id="UP000314983"/>
    </source>
</evidence>
<dbReference type="Proteomes" id="UP000314983">
    <property type="component" value="Chromosome 22"/>
</dbReference>
<name>A0AAY5EQ45_ELEEL</name>
<dbReference type="Pfam" id="PF25877">
    <property type="entry name" value="WHD_SOWAH"/>
    <property type="match status" value="1"/>
</dbReference>
<dbReference type="PANTHER" id="PTHR14491:SF3">
    <property type="entry name" value="ANKYRIN REPEAT DOMAIN-CONTAINING PROTEIN SOWAHB"/>
    <property type="match status" value="1"/>
</dbReference>
<dbReference type="InterPro" id="IPR058889">
    <property type="entry name" value="WHD_SOWAHA-C"/>
</dbReference>
<dbReference type="Pfam" id="PF13857">
    <property type="entry name" value="Ank_5"/>
    <property type="match status" value="1"/>
</dbReference>
<sequence length="384" mass="42145">MATDFSQEAVLGFLRTGGGVVRNAHLLAHFKDFLRDNEDRAHNRELFKTFVNALATVKQEDGVCYVVLKKKFRPHVGDVPVSKASSGGRRSDACTLKPAPFITDSTRSSGSGQSSDQSGALKALAETTQHNGVYRDGDSPRLRRLRRISSFLSDRPASTLSSCAPSTLDGLSSTDSTRSLAHDSACLGPRHSQVPLEPHEHDWFAKAAAGAWADVYSLFREEPGLLAKRDFLSGFNVLHWIAKHGDHRVLNTLWYGVSKTGQQLDVDARSTCGYTPLHLAALHGHRKMLRLLVHKYRADVTLRDNSGKKPWQYLEKNGDRELLELLGAPQRALGSSTGVRRSAEKPPDLAVAPSVATVKRHSSFAALFKHKPQLRVSATAESIL</sequence>
<keyword evidence="8" id="KW-1185">Reference proteome</keyword>
<dbReference type="SUPFAM" id="SSF48403">
    <property type="entry name" value="Ankyrin repeat"/>
    <property type="match status" value="1"/>
</dbReference>
<evidence type="ECO:0000256" key="4">
    <source>
        <dbReference type="PROSITE-ProRule" id="PRU00023"/>
    </source>
</evidence>
<dbReference type="PROSITE" id="PS50297">
    <property type="entry name" value="ANK_REP_REGION"/>
    <property type="match status" value="1"/>
</dbReference>
<organism evidence="7 8">
    <name type="scientific">Electrophorus electricus</name>
    <name type="common">Electric eel</name>
    <name type="synonym">Gymnotus electricus</name>
    <dbReference type="NCBI Taxonomy" id="8005"/>
    <lineage>
        <taxon>Eukaryota</taxon>
        <taxon>Metazoa</taxon>
        <taxon>Chordata</taxon>
        <taxon>Craniata</taxon>
        <taxon>Vertebrata</taxon>
        <taxon>Euteleostomi</taxon>
        <taxon>Actinopterygii</taxon>
        <taxon>Neopterygii</taxon>
        <taxon>Teleostei</taxon>
        <taxon>Ostariophysi</taxon>
        <taxon>Gymnotiformes</taxon>
        <taxon>Gymnotoidei</taxon>
        <taxon>Gymnotidae</taxon>
        <taxon>Electrophorus</taxon>
    </lineage>
</organism>